<dbReference type="Pfam" id="PF07715">
    <property type="entry name" value="Plug"/>
    <property type="match status" value="1"/>
</dbReference>
<dbReference type="Gene3D" id="2.60.40.1120">
    <property type="entry name" value="Carboxypeptidase-like, regulatory domain"/>
    <property type="match status" value="1"/>
</dbReference>
<organism evidence="10 11">
    <name type="scientific">Dyella thiooxydans</name>
    <dbReference type="NCBI Taxonomy" id="445710"/>
    <lineage>
        <taxon>Bacteria</taxon>
        <taxon>Pseudomonadati</taxon>
        <taxon>Pseudomonadota</taxon>
        <taxon>Gammaproteobacteria</taxon>
        <taxon>Lysobacterales</taxon>
        <taxon>Rhodanobacteraceae</taxon>
        <taxon>Dyella</taxon>
    </lineage>
</organism>
<feature type="signal peptide" evidence="8">
    <location>
        <begin position="1"/>
        <end position="31"/>
    </location>
</feature>
<dbReference type="GO" id="GO:0015344">
    <property type="term" value="F:siderophore uptake transmembrane transporter activity"/>
    <property type="evidence" value="ECO:0007669"/>
    <property type="project" value="TreeGrafter"/>
</dbReference>
<name>A0A160N400_9GAMM</name>
<evidence type="ECO:0000313" key="10">
    <source>
        <dbReference type="EMBL" id="AND70298.1"/>
    </source>
</evidence>
<keyword evidence="5 7" id="KW-0472">Membrane</keyword>
<comment type="similarity">
    <text evidence="7">Belongs to the TonB-dependent receptor family.</text>
</comment>
<evidence type="ECO:0000256" key="5">
    <source>
        <dbReference type="ARBA" id="ARBA00023136"/>
    </source>
</evidence>
<proteinExistence type="inferred from homology"/>
<dbReference type="STRING" id="445710.ATSB10_28440"/>
<dbReference type="PROSITE" id="PS52016">
    <property type="entry name" value="TONB_DEPENDENT_REC_3"/>
    <property type="match status" value="1"/>
</dbReference>
<comment type="subcellular location">
    <subcellularLocation>
        <location evidence="1 7">Cell outer membrane</location>
        <topology evidence="1 7">Multi-pass membrane protein</topology>
    </subcellularLocation>
</comment>
<dbReference type="OrthoDB" id="9768147at2"/>
<keyword evidence="8" id="KW-0732">Signal</keyword>
<dbReference type="Gene3D" id="2.40.170.20">
    <property type="entry name" value="TonB-dependent receptor, beta-barrel domain"/>
    <property type="match status" value="1"/>
</dbReference>
<dbReference type="InterPro" id="IPR039426">
    <property type="entry name" value="TonB-dep_rcpt-like"/>
</dbReference>
<dbReference type="PANTHER" id="PTHR30069">
    <property type="entry name" value="TONB-DEPENDENT OUTER MEMBRANE RECEPTOR"/>
    <property type="match status" value="1"/>
</dbReference>
<dbReference type="GO" id="GO:0044718">
    <property type="term" value="P:siderophore transmembrane transport"/>
    <property type="evidence" value="ECO:0007669"/>
    <property type="project" value="TreeGrafter"/>
</dbReference>
<keyword evidence="3 7" id="KW-1134">Transmembrane beta strand</keyword>
<keyword evidence="6 7" id="KW-0998">Cell outer membrane</keyword>
<keyword evidence="2 7" id="KW-0813">Transport</keyword>
<reference evidence="10 11" key="1">
    <citation type="submission" date="2016-02" db="EMBL/GenBank/DDBJ databases">
        <title>Complete genome sequencing and analysis of ATSB10, Dyella thiooxydans isolated from rhizosphere soil of sunflower (Helianthus annuus L.).</title>
        <authorList>
            <person name="Lee Y."/>
            <person name="Hwangbo K."/>
            <person name="Chung H."/>
            <person name="Yoo J."/>
            <person name="Kim K.Y."/>
            <person name="Sa T.M."/>
            <person name="Um Y."/>
            <person name="Madhaiyan M."/>
        </authorList>
    </citation>
    <scope>NUCLEOTIDE SEQUENCE [LARGE SCALE GENOMIC DNA]</scope>
    <source>
        <strain evidence="10 11">ATSB10</strain>
    </source>
</reference>
<sequence>MSTNKHFAARRWRRTALAAALGMTFSAGVLAQSNATGTIFGTAGTPGAVVHLENTATGFARDITVDQSGRYRASALPVGQYKVSLVQDGQTVATRDVTLQVGGGIDASFASAQNAQNLAGVSVVASALPAIDVSQVDARTVLTAEMLQKVPVVRGVTAAALLAPGTVGADSRYGNIASFGGASAAENQYYINGFPVTNALTGLGFAELPFDAIDQQQVLTGGYGAEYGRSTGGVVNIVTKSGTNEWKGGVFSYWSPRKLEDSPRDIYLSKNPYAADSGELYQDRSNNRTTNTTYGAYISGPLIKDQLFMYLTAETTKQSGSAGLGANNGATSTRTIATSKANRWLAKINWNINDSNTLEFTGMGDNNTSSAKFYNYNYLTGETGAYKGSETTKNLGTAGSSPGGNLYVGKYTGYITDNLTVTALYGKTKSRHADNALGASGAPCPLVIDARNVASSDNYATCWTTTQVLAPGAEDNTKGWRLDVEYHLGDHDLRAGLDTQDLSSFSGTTYSGGIYHRYLDYSTAVAGGIQNEPGFVAPGTAPQYVVRDRVIGFVANVSVKQEAQYIQDTWQINDRWMAYLGLRNEQFNNFNGSGESYVRQRHQLAPRLGLTWDVFGDSSLKIFANAGRYHLAIPSNVAIRGASASLFSQQYFTYTGVDPVTGAPVGESPLTGVRYLNGADGVTAPDPRTVAAKGLKAYYQDEFILGFDKALGPDWTFGAKATYRNLKSIIDDFCDSAPFEAYAARTGTDISNAKISGCYLFNPGQANTFSVDMGNGTFQDFKLTKEDFAGNSNHIGFPALERKYLALDVYLAHQFSNNWYGKLEYVWSKNYGDSEGLLKSDIGQTDPSVTQDWDFPELMIGSRGYLPNDRRHELKAYGYWQMSPEWLFGANVLVQSGRAKNCIGNAPDGYDRQGYGSSFFFCDFSVDTNGDPIKTFHSRGSLGRLPWTYQLNLSAQYTPNWADNKLAFTADIFNVFTQQRTISIVETQNSYDDANYGRTLSYQTPRYVRFGVRYDFSF</sequence>
<keyword evidence="4 7" id="KW-0812">Transmembrane</keyword>
<evidence type="ECO:0000259" key="9">
    <source>
        <dbReference type="Pfam" id="PF07715"/>
    </source>
</evidence>
<feature type="chain" id="PRO_5007817731" description="TonB-dependent receptor plug domain-containing protein" evidence="8">
    <location>
        <begin position="32"/>
        <end position="1018"/>
    </location>
</feature>
<evidence type="ECO:0000256" key="3">
    <source>
        <dbReference type="ARBA" id="ARBA00022452"/>
    </source>
</evidence>
<dbReference type="PATRIC" id="fig|445710.3.peg.2840"/>
<evidence type="ECO:0000256" key="6">
    <source>
        <dbReference type="ARBA" id="ARBA00023237"/>
    </source>
</evidence>
<dbReference type="InterPro" id="IPR013784">
    <property type="entry name" value="Carb-bd-like_fold"/>
</dbReference>
<evidence type="ECO:0000256" key="8">
    <source>
        <dbReference type="SAM" id="SignalP"/>
    </source>
</evidence>
<evidence type="ECO:0000256" key="2">
    <source>
        <dbReference type="ARBA" id="ARBA00022448"/>
    </source>
</evidence>
<accession>A0A160N400</accession>
<protein>
    <recommendedName>
        <fullName evidence="9">TonB-dependent receptor plug domain-containing protein</fullName>
    </recommendedName>
</protein>
<evidence type="ECO:0000256" key="7">
    <source>
        <dbReference type="PROSITE-ProRule" id="PRU01360"/>
    </source>
</evidence>
<evidence type="ECO:0000256" key="4">
    <source>
        <dbReference type="ARBA" id="ARBA00022692"/>
    </source>
</evidence>
<feature type="domain" description="TonB-dependent receptor plug" evidence="9">
    <location>
        <begin position="138"/>
        <end position="234"/>
    </location>
</feature>
<dbReference type="InterPro" id="IPR036942">
    <property type="entry name" value="Beta-barrel_TonB_sf"/>
</dbReference>
<dbReference type="Proteomes" id="UP000077255">
    <property type="component" value="Chromosome"/>
</dbReference>
<dbReference type="InterPro" id="IPR037066">
    <property type="entry name" value="Plug_dom_sf"/>
</dbReference>
<dbReference type="EMBL" id="CP014841">
    <property type="protein sequence ID" value="AND70298.1"/>
    <property type="molecule type" value="Genomic_DNA"/>
</dbReference>
<dbReference type="SUPFAM" id="SSF49452">
    <property type="entry name" value="Starch-binding domain-like"/>
    <property type="match status" value="1"/>
</dbReference>
<dbReference type="Pfam" id="PF13620">
    <property type="entry name" value="CarboxypepD_reg"/>
    <property type="match status" value="1"/>
</dbReference>
<dbReference type="Gene3D" id="2.170.130.10">
    <property type="entry name" value="TonB-dependent receptor, plug domain"/>
    <property type="match status" value="1"/>
</dbReference>
<dbReference type="RefSeq" id="WP_063673352.1">
    <property type="nucleotide sequence ID" value="NZ_CP014841.1"/>
</dbReference>
<dbReference type="GO" id="GO:0009279">
    <property type="term" value="C:cell outer membrane"/>
    <property type="evidence" value="ECO:0007669"/>
    <property type="project" value="UniProtKB-SubCell"/>
</dbReference>
<evidence type="ECO:0000313" key="11">
    <source>
        <dbReference type="Proteomes" id="UP000077255"/>
    </source>
</evidence>
<gene>
    <name evidence="10" type="ORF">ATSB10_28440</name>
</gene>
<dbReference type="PANTHER" id="PTHR30069:SF46">
    <property type="entry name" value="OAR PROTEIN"/>
    <property type="match status" value="1"/>
</dbReference>
<dbReference type="GO" id="GO:0030246">
    <property type="term" value="F:carbohydrate binding"/>
    <property type="evidence" value="ECO:0007669"/>
    <property type="project" value="InterPro"/>
</dbReference>
<dbReference type="SUPFAM" id="SSF56935">
    <property type="entry name" value="Porins"/>
    <property type="match status" value="1"/>
</dbReference>
<keyword evidence="11" id="KW-1185">Reference proteome</keyword>
<dbReference type="AlphaFoldDB" id="A0A160N400"/>
<dbReference type="KEGG" id="dtx:ATSB10_28440"/>
<dbReference type="InterPro" id="IPR012910">
    <property type="entry name" value="Plug_dom"/>
</dbReference>
<evidence type="ECO:0000256" key="1">
    <source>
        <dbReference type="ARBA" id="ARBA00004571"/>
    </source>
</evidence>